<keyword evidence="1" id="KW-0675">Receptor</keyword>
<gene>
    <name evidence="1" type="ORF">ZEAMMB73_Zm00001d004073</name>
</gene>
<dbReference type="AlphaFoldDB" id="A0A1D6EDB1"/>
<reference evidence="1" key="1">
    <citation type="submission" date="2015-12" db="EMBL/GenBank/DDBJ databases">
        <title>Update maize B73 reference genome by single molecule sequencing technologies.</title>
        <authorList>
            <consortium name="Maize Genome Sequencing Project"/>
            <person name="Ware D."/>
        </authorList>
    </citation>
    <scope>NUCLEOTIDE SEQUENCE [LARGE SCALE GENOMIC DNA]</scope>
    <source>
        <tissue evidence="1">Seedling</tissue>
    </source>
</reference>
<accession>A0A1D6EDB1</accession>
<protein>
    <submittedName>
        <fullName evidence="1">Receptor-like kinase</fullName>
    </submittedName>
</protein>
<dbReference type="EMBL" id="CM007648">
    <property type="protein sequence ID" value="ONM18274.1"/>
    <property type="molecule type" value="Genomic_DNA"/>
</dbReference>
<organism evidence="1">
    <name type="scientific">Zea mays</name>
    <name type="common">Maize</name>
    <dbReference type="NCBI Taxonomy" id="4577"/>
    <lineage>
        <taxon>Eukaryota</taxon>
        <taxon>Viridiplantae</taxon>
        <taxon>Streptophyta</taxon>
        <taxon>Embryophyta</taxon>
        <taxon>Tracheophyta</taxon>
        <taxon>Spermatophyta</taxon>
        <taxon>Magnoliopsida</taxon>
        <taxon>Liliopsida</taxon>
        <taxon>Poales</taxon>
        <taxon>Poaceae</taxon>
        <taxon>PACMAD clade</taxon>
        <taxon>Panicoideae</taxon>
        <taxon>Andropogonodae</taxon>
        <taxon>Andropogoneae</taxon>
        <taxon>Tripsacinae</taxon>
        <taxon>Zea</taxon>
    </lineage>
</organism>
<sequence>MAFFCIYLFRGFCYSHCSILGLLQIYYYSIRQQCGCPQGAPCLRPLSATLTVTQDSRFSVHVQSKSFSFILNMAEDYIHVFFFPDYSS</sequence>
<keyword evidence="1" id="KW-0418">Kinase</keyword>
<keyword evidence="1" id="KW-0808">Transferase</keyword>
<proteinExistence type="predicted"/>
<dbReference type="GO" id="GO:0016301">
    <property type="term" value="F:kinase activity"/>
    <property type="evidence" value="ECO:0007669"/>
    <property type="project" value="UniProtKB-KW"/>
</dbReference>
<name>A0A1D6EDB1_MAIZE</name>
<evidence type="ECO:0000313" key="1">
    <source>
        <dbReference type="EMBL" id="ONM18274.1"/>
    </source>
</evidence>